<dbReference type="EMBL" id="KV417487">
    <property type="protein sequence ID" value="KZP31911.1"/>
    <property type="molecule type" value="Genomic_DNA"/>
</dbReference>
<proteinExistence type="predicted"/>
<protein>
    <submittedName>
        <fullName evidence="1">Uncharacterized protein</fullName>
    </submittedName>
</protein>
<sequence length="201" mass="22706">MIYMDPYTSALEYFQNIQQSPVDLLCHRTSTPMSISTPQHPTNKETLLTSSAQPWPFTFQDSIALWYIASWKHQEVNFTQQFCPMDGRLKPASYRVTKLLMEEGVLIQGPIVAAFKEDDDSEILDSGDRCVITNELQSSRNGSEKYLTAEHPVALLTIEAGTVQLDGNDDKLTVPTTELGVLDYLNQKAVMEKGPIYRRDL</sequence>
<name>A0A166UQ27_9AGAM</name>
<keyword evidence="2" id="KW-1185">Reference proteome</keyword>
<evidence type="ECO:0000313" key="2">
    <source>
        <dbReference type="Proteomes" id="UP000076532"/>
    </source>
</evidence>
<evidence type="ECO:0000313" key="1">
    <source>
        <dbReference type="EMBL" id="KZP31911.1"/>
    </source>
</evidence>
<dbReference type="AlphaFoldDB" id="A0A166UQ27"/>
<gene>
    <name evidence="1" type="ORF">FIBSPDRAFT_882804</name>
</gene>
<dbReference type="Proteomes" id="UP000076532">
    <property type="component" value="Unassembled WGS sequence"/>
</dbReference>
<organism evidence="1 2">
    <name type="scientific">Athelia psychrophila</name>
    <dbReference type="NCBI Taxonomy" id="1759441"/>
    <lineage>
        <taxon>Eukaryota</taxon>
        <taxon>Fungi</taxon>
        <taxon>Dikarya</taxon>
        <taxon>Basidiomycota</taxon>
        <taxon>Agaricomycotina</taxon>
        <taxon>Agaricomycetes</taxon>
        <taxon>Agaricomycetidae</taxon>
        <taxon>Atheliales</taxon>
        <taxon>Atheliaceae</taxon>
        <taxon>Athelia</taxon>
    </lineage>
</organism>
<accession>A0A166UQ27</accession>
<reference evidence="1 2" key="1">
    <citation type="journal article" date="2016" name="Mol. Biol. Evol.">
        <title>Comparative Genomics of Early-Diverging Mushroom-Forming Fungi Provides Insights into the Origins of Lignocellulose Decay Capabilities.</title>
        <authorList>
            <person name="Nagy L.G."/>
            <person name="Riley R."/>
            <person name="Tritt A."/>
            <person name="Adam C."/>
            <person name="Daum C."/>
            <person name="Floudas D."/>
            <person name="Sun H."/>
            <person name="Yadav J.S."/>
            <person name="Pangilinan J."/>
            <person name="Larsson K.H."/>
            <person name="Matsuura K."/>
            <person name="Barry K."/>
            <person name="Labutti K."/>
            <person name="Kuo R."/>
            <person name="Ohm R.A."/>
            <person name="Bhattacharya S.S."/>
            <person name="Shirouzu T."/>
            <person name="Yoshinaga Y."/>
            <person name="Martin F.M."/>
            <person name="Grigoriev I.V."/>
            <person name="Hibbett D.S."/>
        </authorList>
    </citation>
    <scope>NUCLEOTIDE SEQUENCE [LARGE SCALE GENOMIC DNA]</scope>
    <source>
        <strain evidence="1 2">CBS 109695</strain>
    </source>
</reference>